<sequence>MMAHKGDFKDPFNAKYFIGFLVVFAGIGCLNAILGWATLLSA</sequence>
<reference evidence="2 3" key="1">
    <citation type="submission" date="2023-12" db="EMBL/GenBank/DDBJ databases">
        <title>Friends and Foes: Symbiotic and Algicidal bacterial influence on Karenia brevis blooms.</title>
        <authorList>
            <person name="Fei C."/>
            <person name="Mohamed A.R."/>
            <person name="Booker A."/>
            <person name="Arshad M."/>
            <person name="Klass S."/>
            <person name="Ahn S."/>
            <person name="Gilbert P.M."/>
            <person name="Heil C.A."/>
            <person name="Martinez J.M."/>
            <person name="Amin S.A."/>
        </authorList>
    </citation>
    <scope>NUCLEOTIDE SEQUENCE [LARGE SCALE GENOMIC DNA]</scope>
    <source>
        <strain evidence="2 3">CE15</strain>
    </source>
</reference>
<evidence type="ECO:0000256" key="1">
    <source>
        <dbReference type="SAM" id="Phobius"/>
    </source>
</evidence>
<evidence type="ECO:0000313" key="3">
    <source>
        <dbReference type="Proteomes" id="UP001382455"/>
    </source>
</evidence>
<keyword evidence="1" id="KW-0472">Membrane</keyword>
<evidence type="ECO:0000313" key="2">
    <source>
        <dbReference type="EMBL" id="MEI4549817.1"/>
    </source>
</evidence>
<accession>A0ABU8ESE2</accession>
<keyword evidence="1" id="KW-0812">Transmembrane</keyword>
<dbReference type="RefSeq" id="WP_021033034.1">
    <property type="nucleotide sequence ID" value="NZ_CP023398.1"/>
</dbReference>
<name>A0ABU8ESE2_9GAMM</name>
<dbReference type="PROSITE" id="PS51257">
    <property type="entry name" value="PROKAR_LIPOPROTEIN"/>
    <property type="match status" value="1"/>
</dbReference>
<comment type="caution">
    <text evidence="2">The sequence shown here is derived from an EMBL/GenBank/DDBJ whole genome shotgun (WGS) entry which is preliminary data.</text>
</comment>
<gene>
    <name evidence="2" type="ORF">WAE96_09000</name>
</gene>
<protein>
    <submittedName>
        <fullName evidence="2">Uncharacterized protein</fullName>
    </submittedName>
</protein>
<dbReference type="Proteomes" id="UP001382455">
    <property type="component" value="Unassembled WGS sequence"/>
</dbReference>
<dbReference type="EMBL" id="JBAWKS010000001">
    <property type="protein sequence ID" value="MEI4549817.1"/>
    <property type="molecule type" value="Genomic_DNA"/>
</dbReference>
<feature type="transmembrane region" description="Helical" evidence="1">
    <location>
        <begin position="16"/>
        <end position="40"/>
    </location>
</feature>
<keyword evidence="1" id="KW-1133">Transmembrane helix</keyword>
<proteinExistence type="predicted"/>
<keyword evidence="3" id="KW-1185">Reference proteome</keyword>
<organism evidence="2 3">
    <name type="scientific">Pseudoalteromonas spongiae</name>
    <dbReference type="NCBI Taxonomy" id="298657"/>
    <lineage>
        <taxon>Bacteria</taxon>
        <taxon>Pseudomonadati</taxon>
        <taxon>Pseudomonadota</taxon>
        <taxon>Gammaproteobacteria</taxon>
        <taxon>Alteromonadales</taxon>
        <taxon>Pseudoalteromonadaceae</taxon>
        <taxon>Pseudoalteromonas</taxon>
    </lineage>
</organism>